<feature type="compositionally biased region" description="Acidic residues" evidence="1">
    <location>
        <begin position="74"/>
        <end position="83"/>
    </location>
</feature>
<dbReference type="Proteomes" id="UP000316425">
    <property type="component" value="Unassembled WGS sequence"/>
</dbReference>
<evidence type="ECO:0000256" key="1">
    <source>
        <dbReference type="SAM" id="MobiDB-lite"/>
    </source>
</evidence>
<evidence type="ECO:0000313" key="2">
    <source>
        <dbReference type="EMBL" id="TSJ66839.1"/>
    </source>
</evidence>
<name>A0A556PR14_9BACI</name>
<comment type="caution">
    <text evidence="2">The sequence shown here is derived from an EMBL/GenBank/DDBJ whole genome shotgun (WGS) entry which is preliminary data.</text>
</comment>
<dbReference type="RefSeq" id="WP_144088000.1">
    <property type="nucleotide sequence ID" value="NZ_VMHE01000003.1"/>
</dbReference>
<sequence>MPWDKNDYPSSLKNFDEATRNKAIEIANAMIEEGYDEDRAIPIATDQAKEWADGASKSEKDEMKNVSNSTLQDHEDDENDTDLDLLDNDVLVKPHEDGWAAQTVGAERADQVFDKKQDAIERAKEIAENKESKVIVQDQDGNKQDTISYK</sequence>
<gene>
    <name evidence="2" type="ORF">FPQ13_03855</name>
</gene>
<proteinExistence type="predicted"/>
<feature type="compositionally biased region" description="Basic and acidic residues" evidence="1">
    <location>
        <begin position="50"/>
        <end position="64"/>
    </location>
</feature>
<accession>A0A556PR14</accession>
<feature type="region of interest" description="Disordered" evidence="1">
    <location>
        <begin position="131"/>
        <end position="150"/>
    </location>
</feature>
<dbReference type="Pfam" id="PF09954">
    <property type="entry name" value="DUF2188"/>
    <property type="match status" value="1"/>
</dbReference>
<dbReference type="OrthoDB" id="8858565at2"/>
<feature type="region of interest" description="Disordered" evidence="1">
    <location>
        <begin position="50"/>
        <end position="83"/>
    </location>
</feature>
<dbReference type="AlphaFoldDB" id="A0A556PR14"/>
<keyword evidence="3" id="KW-1185">Reference proteome</keyword>
<protein>
    <submittedName>
        <fullName evidence="2">DUF2188 domain-containing protein</fullName>
    </submittedName>
</protein>
<evidence type="ECO:0000313" key="3">
    <source>
        <dbReference type="Proteomes" id="UP000316425"/>
    </source>
</evidence>
<organism evidence="2 3">
    <name type="scientific">Allobacillus salarius</name>
    <dbReference type="NCBI Taxonomy" id="1955272"/>
    <lineage>
        <taxon>Bacteria</taxon>
        <taxon>Bacillati</taxon>
        <taxon>Bacillota</taxon>
        <taxon>Bacilli</taxon>
        <taxon>Bacillales</taxon>
        <taxon>Bacillaceae</taxon>
        <taxon>Allobacillus</taxon>
    </lineage>
</organism>
<dbReference type="EMBL" id="VMHE01000003">
    <property type="protein sequence ID" value="TSJ66839.1"/>
    <property type="molecule type" value="Genomic_DNA"/>
</dbReference>
<reference evidence="2 3" key="1">
    <citation type="submission" date="2019-07" db="EMBL/GenBank/DDBJ databases">
        <title>Allobacillus sp. nov. SKP isolated from shrimp paste of Euphausiacea.</title>
        <authorList>
            <person name="Kanchanasin P."/>
            <person name="Tanasupawat S."/>
            <person name="Shi W."/>
            <person name="Wu L."/>
            <person name="Ma J."/>
        </authorList>
    </citation>
    <scope>NUCLEOTIDE SEQUENCE [LARGE SCALE GENOMIC DNA]</scope>
    <source>
        <strain evidence="2 3">SKP4-8</strain>
    </source>
</reference>
<dbReference type="InterPro" id="IPR018691">
    <property type="entry name" value="DUF2188"/>
</dbReference>